<dbReference type="PANTHER" id="PTHR34613">
    <property type="entry name" value="SLL0800 PROTEIN"/>
    <property type="match status" value="1"/>
</dbReference>
<evidence type="ECO:0000313" key="2">
    <source>
        <dbReference type="Proteomes" id="UP000009229"/>
    </source>
</evidence>
<dbReference type="KEGG" id="dku:Desku_0270"/>
<dbReference type="PANTHER" id="PTHR34613:SF1">
    <property type="entry name" value="SLL6017 PROTEIN"/>
    <property type="match status" value="1"/>
</dbReference>
<accession>A0AAU8P7B2</accession>
<reference evidence="2" key="1">
    <citation type="submission" date="2011-05" db="EMBL/GenBank/DDBJ databases">
        <title>Complete sequence of Desulfotomaculum kuznetsovii DSM 6115.</title>
        <authorList>
            <person name="Lucas S."/>
            <person name="Han J."/>
            <person name="Lapidus A."/>
            <person name="Cheng J.-F."/>
            <person name="Goodwin L."/>
            <person name="Pitluck S."/>
            <person name="Peters L."/>
            <person name="Mikhailova N."/>
            <person name="Lu M."/>
            <person name="Saunders E."/>
            <person name="Han C."/>
            <person name="Tapia R."/>
            <person name="Land M."/>
            <person name="Hauser L."/>
            <person name="Kyrpides N."/>
            <person name="Ivanova N."/>
            <person name="Pagani I."/>
            <person name="Nazina T."/>
            <person name="Ivanova A."/>
            <person name="Parshina S."/>
            <person name="Kuever J."/>
            <person name="Muyzer G."/>
            <person name="Plugge C."/>
            <person name="Stams A."/>
            <person name="Woyke T."/>
        </authorList>
    </citation>
    <scope>NUCLEOTIDE SEQUENCE [LARGE SCALE GENOMIC DNA]</scope>
    <source>
        <strain evidence="2">DSM 6115 / VKM B-1805 / 17</strain>
    </source>
</reference>
<evidence type="ECO:0000313" key="1">
    <source>
        <dbReference type="EMBL" id="AEG13904.1"/>
    </source>
</evidence>
<evidence type="ECO:0008006" key="3">
    <source>
        <dbReference type="Google" id="ProtNLM"/>
    </source>
</evidence>
<proteinExistence type="predicted"/>
<protein>
    <recommendedName>
        <fullName evidence="3">Transposase (putative) YhgA-like domain-containing protein</fullName>
    </recommendedName>
</protein>
<organism evidence="1 2">
    <name type="scientific">Desulfofundulus kuznetsovii (strain DSM 6115 / VKM B-1805 / 17)</name>
    <name type="common">Desulfotomaculum kuznetsovii</name>
    <dbReference type="NCBI Taxonomy" id="760568"/>
    <lineage>
        <taxon>Bacteria</taxon>
        <taxon>Bacillati</taxon>
        <taxon>Bacillota</taxon>
        <taxon>Clostridia</taxon>
        <taxon>Eubacteriales</taxon>
        <taxon>Peptococcaceae</taxon>
        <taxon>Desulfofundulus</taxon>
    </lineage>
</organism>
<keyword evidence="2" id="KW-1185">Reference proteome</keyword>
<dbReference type="EMBL" id="CP002770">
    <property type="protein sequence ID" value="AEG13904.1"/>
    <property type="molecule type" value="Genomic_DNA"/>
</dbReference>
<name>A0AAU8P7B2_DESK7</name>
<dbReference type="Proteomes" id="UP000009229">
    <property type="component" value="Chromosome"/>
</dbReference>
<sequence>MAVNVIDRSLKALARRYPKPFVKLVLGSTEGVAVATIENPEINLPERRLDFVYGLRLDDQEYLLHLEFQLQHETDLPERMFTYNALLTAAYRRPAISAVIYLARQEYRRLPEAYAVTFRSRAVHTFTYRVIRLWEYEEAIAGGELKELAPLLVLLAEKGKEEAALARTRELVLAIGDEKHRADALSVAITVAARYFSRDFLLEFFKGEMEMLQEASIVQEWINEGLERGRKEGLAEGLEKGLAEGLEKGLAEGLEKGRKAGKLEGEIETLQRDIQEVLEERFGRVKKGMGKKLAAIDDPAVLRSLLKKSVRVKSLEEFARLLEEV</sequence>
<dbReference type="AlphaFoldDB" id="A0AAU8P7B2"/>
<dbReference type="RefSeq" id="WP_013821419.1">
    <property type="nucleotide sequence ID" value="NC_015573.1"/>
</dbReference>
<gene>
    <name evidence="1" type="ordered locus">Desku_0270</name>
</gene>